<proteinExistence type="predicted"/>
<comment type="caution">
    <text evidence="2">The sequence shown here is derived from an EMBL/GenBank/DDBJ whole genome shotgun (WGS) entry which is preliminary data.</text>
</comment>
<gene>
    <name evidence="2" type="ORF">IQ249_14260</name>
</gene>
<keyword evidence="1" id="KW-0812">Transmembrane</keyword>
<dbReference type="AlphaFoldDB" id="A0A8J7DXH7"/>
<evidence type="ECO:0000256" key="1">
    <source>
        <dbReference type="SAM" id="Phobius"/>
    </source>
</evidence>
<name>A0A8J7DXH7_9CYAN</name>
<reference evidence="2" key="1">
    <citation type="submission" date="2020-10" db="EMBL/GenBank/DDBJ databases">
        <authorList>
            <person name="Castelo-Branco R."/>
            <person name="Eusebio N."/>
            <person name="Adriana R."/>
            <person name="Vieira A."/>
            <person name="Brugerolle De Fraissinette N."/>
            <person name="Rezende De Castro R."/>
            <person name="Schneider M.P."/>
            <person name="Vasconcelos V."/>
            <person name="Leao P.N."/>
        </authorList>
    </citation>
    <scope>NUCLEOTIDE SEQUENCE</scope>
    <source>
        <strain evidence="2">LEGE 07157</strain>
    </source>
</reference>
<accession>A0A8J7DXH7</accession>
<feature type="transmembrane region" description="Helical" evidence="1">
    <location>
        <begin position="127"/>
        <end position="144"/>
    </location>
</feature>
<sequence>MSDQNPYEKLGVTNDASFEEIQNAKSRLSQEYREDSKLVESIEAAYDAIIMERLKMRQEGKIKVPERIRFPERSVESSSTFTPISASQSPSWLQELVDTPSRGDILWPAGVFLGLGLLTFLDPSPASSTPSLVIALAFCANVYFLNRKENRFGRSVLMGLIGLLVGVGLGIALNGTLNFSGLADHQVAALVALLIFWVTSSFLR</sequence>
<keyword evidence="3" id="KW-1185">Reference proteome</keyword>
<dbReference type="Proteomes" id="UP000654482">
    <property type="component" value="Unassembled WGS sequence"/>
</dbReference>
<evidence type="ECO:0000313" key="2">
    <source>
        <dbReference type="EMBL" id="MBE9117061.1"/>
    </source>
</evidence>
<dbReference type="EMBL" id="JADEWZ010000020">
    <property type="protein sequence ID" value="MBE9117061.1"/>
    <property type="molecule type" value="Genomic_DNA"/>
</dbReference>
<protein>
    <submittedName>
        <fullName evidence="2">CPP1-like family protein</fullName>
    </submittedName>
</protein>
<dbReference type="PANTHER" id="PTHR33372">
    <property type="match status" value="1"/>
</dbReference>
<feature type="transmembrane region" description="Helical" evidence="1">
    <location>
        <begin position="156"/>
        <end position="173"/>
    </location>
</feature>
<evidence type="ECO:0000313" key="3">
    <source>
        <dbReference type="Proteomes" id="UP000654482"/>
    </source>
</evidence>
<dbReference type="PANTHER" id="PTHR33372:SF2">
    <property type="entry name" value="PROTEIN CHAPERONE-LIKE PROTEIN OF POR1, CHLOROPLASTIC"/>
    <property type="match status" value="1"/>
</dbReference>
<keyword evidence="1" id="KW-0472">Membrane</keyword>
<dbReference type="Pfam" id="PF11833">
    <property type="entry name" value="CPP1-like"/>
    <property type="match status" value="1"/>
</dbReference>
<dbReference type="InterPro" id="IPR021788">
    <property type="entry name" value="CPP1-like"/>
</dbReference>
<feature type="transmembrane region" description="Helical" evidence="1">
    <location>
        <begin position="185"/>
        <end position="203"/>
    </location>
</feature>
<organism evidence="2 3">
    <name type="scientific">Lusitaniella coriacea LEGE 07157</name>
    <dbReference type="NCBI Taxonomy" id="945747"/>
    <lineage>
        <taxon>Bacteria</taxon>
        <taxon>Bacillati</taxon>
        <taxon>Cyanobacteriota</taxon>
        <taxon>Cyanophyceae</taxon>
        <taxon>Spirulinales</taxon>
        <taxon>Lusitaniellaceae</taxon>
        <taxon>Lusitaniella</taxon>
    </lineage>
</organism>
<dbReference type="RefSeq" id="WP_194030153.1">
    <property type="nucleotide sequence ID" value="NZ_JADEWZ010000020.1"/>
</dbReference>
<keyword evidence="1" id="KW-1133">Transmembrane helix</keyword>